<dbReference type="Proteomes" id="UP001208771">
    <property type="component" value="Unassembled WGS sequence"/>
</dbReference>
<evidence type="ECO:0000313" key="1">
    <source>
        <dbReference type="EMBL" id="MCX8999152.1"/>
    </source>
</evidence>
<name>A0AAE3N606_9HYPH</name>
<dbReference type="RefSeq" id="WP_306412643.1">
    <property type="nucleotide sequence ID" value="NZ_JANFPI010000006.1"/>
</dbReference>
<evidence type="ECO:0000313" key="2">
    <source>
        <dbReference type="Proteomes" id="UP001208771"/>
    </source>
</evidence>
<keyword evidence="2" id="KW-1185">Reference proteome</keyword>
<comment type="caution">
    <text evidence="1">The sequence shown here is derived from an EMBL/GenBank/DDBJ whole genome shotgun (WGS) entry which is preliminary data.</text>
</comment>
<accession>A0AAE3N606</accession>
<gene>
    <name evidence="1" type="ORF">NOF55_18770</name>
</gene>
<organism evidence="1 2">
    <name type="scientific">Ectorhizobium quercum</name>
    <dbReference type="NCBI Taxonomy" id="2965071"/>
    <lineage>
        <taxon>Bacteria</taxon>
        <taxon>Pseudomonadati</taxon>
        <taxon>Pseudomonadota</taxon>
        <taxon>Alphaproteobacteria</taxon>
        <taxon>Hyphomicrobiales</taxon>
        <taxon>Rhizobiaceae</taxon>
        <taxon>Ectorhizobium</taxon>
    </lineage>
</organism>
<reference evidence="1" key="1">
    <citation type="submission" date="2022-07" db="EMBL/GenBank/DDBJ databases">
        <title>Ectorhizobium quercum gen.nov., sp. nov.</title>
        <authorList>
            <person name="Ma T."/>
            <person name="Li Y."/>
        </authorList>
    </citation>
    <scope>NUCLEOTIDE SEQUENCE</scope>
    <source>
        <strain evidence="1">BDR2-2</strain>
    </source>
</reference>
<sequence>MTSIASFFRKTPVTRLQDYFTACAFTSLPPVDWTKPEAEVVEPLIKAVDAMNEDERQRVILDAGRVAALADEPGQTALQNVVVDRATFDTLEGANNRSLWVFLNENDRFRLAEEVRYNDERRRGRSWNGFEVEKDRSVRKDPISVAAFTAAIRERFETPNVHVDIFDRHRVILDDQECELVQVAIYREGRPEDMLGFDTNSKLARRIVRPVFEAALTYEAATGVIEVVANTREDRVDLTRFMARDLLGIEFAEKHIPLREYDLGVLLKPFDFPTDVADGIEGVTVKELRFMDLGDPKERVTLESMSGAERTIWEMANHRIGLDLGGGPGSLHAPGLFGEAPEWLITRARFTIKFRPGPDGGRGKSLTLTVIMPHGCNLKDMTPQERLIGEKYLRRWGILKDDSDVGDLVE</sequence>
<protein>
    <submittedName>
        <fullName evidence="1">Uncharacterized protein</fullName>
    </submittedName>
</protein>
<dbReference type="EMBL" id="JANFPI010000006">
    <property type="protein sequence ID" value="MCX8999152.1"/>
    <property type="molecule type" value="Genomic_DNA"/>
</dbReference>
<dbReference type="AlphaFoldDB" id="A0AAE3N606"/>
<proteinExistence type="predicted"/>